<feature type="compositionally biased region" description="Low complexity" evidence="10">
    <location>
        <begin position="946"/>
        <end position="958"/>
    </location>
</feature>
<evidence type="ECO:0000256" key="2">
    <source>
        <dbReference type="ARBA" id="ARBA00022723"/>
    </source>
</evidence>
<comment type="subcellular location">
    <subcellularLocation>
        <location evidence="1">Nucleus</location>
    </subcellularLocation>
</comment>
<dbReference type="Pfam" id="PF21549">
    <property type="entry name" value="PRDM2_PR"/>
    <property type="match status" value="1"/>
</dbReference>
<keyword evidence="5" id="KW-0862">Zinc</keyword>
<feature type="domain" description="C2H2-type" evidence="11">
    <location>
        <begin position="518"/>
        <end position="546"/>
    </location>
</feature>
<dbReference type="OMA" id="HAMETTP"/>
<feature type="compositionally biased region" description="Basic and acidic residues" evidence="10">
    <location>
        <begin position="154"/>
        <end position="166"/>
    </location>
</feature>
<dbReference type="FunFam" id="3.30.160.60:FF:000100">
    <property type="entry name" value="Zinc finger 45-like"/>
    <property type="match status" value="1"/>
</dbReference>
<evidence type="ECO:0000256" key="1">
    <source>
        <dbReference type="ARBA" id="ARBA00004123"/>
    </source>
</evidence>
<keyword evidence="3" id="KW-0677">Repeat</keyword>
<dbReference type="InterPro" id="IPR046341">
    <property type="entry name" value="SET_dom_sf"/>
</dbReference>
<evidence type="ECO:0000259" key="11">
    <source>
        <dbReference type="PROSITE" id="PS50157"/>
    </source>
</evidence>
<dbReference type="EMBL" id="VCGU01000010">
    <property type="protein sequence ID" value="TRY69509.1"/>
    <property type="molecule type" value="Genomic_DNA"/>
</dbReference>
<dbReference type="Gene3D" id="2.170.270.10">
    <property type="entry name" value="SET domain"/>
    <property type="match status" value="1"/>
</dbReference>
<keyword evidence="6" id="KW-0805">Transcription regulation</keyword>
<dbReference type="GO" id="GO:0008276">
    <property type="term" value="F:protein methyltransferase activity"/>
    <property type="evidence" value="ECO:0007669"/>
    <property type="project" value="UniProtKB-ARBA"/>
</dbReference>
<keyword evidence="14" id="KW-1185">Reference proteome</keyword>
<dbReference type="PANTHER" id="PTHR16515">
    <property type="entry name" value="PR DOMAIN ZINC FINGER PROTEIN"/>
    <property type="match status" value="1"/>
</dbReference>
<feature type="domain" description="SET" evidence="12">
    <location>
        <begin position="292"/>
        <end position="409"/>
    </location>
</feature>
<dbReference type="Gene3D" id="3.30.160.60">
    <property type="entry name" value="Classic Zinc Finger"/>
    <property type="match status" value="4"/>
</dbReference>
<feature type="domain" description="C2H2-type" evidence="11">
    <location>
        <begin position="605"/>
        <end position="632"/>
    </location>
</feature>
<comment type="caution">
    <text evidence="13">The sequence shown here is derived from an EMBL/GenBank/DDBJ whole genome shotgun (WGS) entry which is preliminary data.</text>
</comment>
<protein>
    <submittedName>
        <fullName evidence="13">Uncharacterized protein</fullName>
    </submittedName>
</protein>
<evidence type="ECO:0000256" key="8">
    <source>
        <dbReference type="ARBA" id="ARBA00023242"/>
    </source>
</evidence>
<feature type="compositionally biased region" description="Low complexity" evidence="10">
    <location>
        <begin position="582"/>
        <end position="596"/>
    </location>
</feature>
<dbReference type="InterPro" id="IPR036236">
    <property type="entry name" value="Znf_C2H2_sf"/>
</dbReference>
<feature type="compositionally biased region" description="Basic residues" evidence="10">
    <location>
        <begin position="107"/>
        <end position="117"/>
    </location>
</feature>
<feature type="region of interest" description="Disordered" evidence="10">
    <location>
        <begin position="182"/>
        <end position="209"/>
    </location>
</feature>
<evidence type="ECO:0000256" key="4">
    <source>
        <dbReference type="ARBA" id="ARBA00022771"/>
    </source>
</evidence>
<dbReference type="GO" id="GO:0005634">
    <property type="term" value="C:nucleus"/>
    <property type="evidence" value="ECO:0007669"/>
    <property type="project" value="UniProtKB-SubCell"/>
</dbReference>
<feature type="domain" description="C2H2-type" evidence="11">
    <location>
        <begin position="633"/>
        <end position="663"/>
    </location>
</feature>
<dbReference type="Pfam" id="PF00096">
    <property type="entry name" value="zf-C2H2"/>
    <property type="match status" value="2"/>
</dbReference>
<feature type="region of interest" description="Disordered" evidence="10">
    <location>
        <begin position="722"/>
        <end position="771"/>
    </location>
</feature>
<dbReference type="SUPFAM" id="SSF57667">
    <property type="entry name" value="beta-beta-alpha zinc fingers"/>
    <property type="match status" value="3"/>
</dbReference>
<dbReference type="InterPro" id="IPR001214">
    <property type="entry name" value="SET_dom"/>
</dbReference>
<proteinExistence type="predicted"/>
<sequence>MESQLPKAKESGETREIDHKESKKEEVESVGGPTQDTQPVGKQRRRRGRKSIPTKVRISHSIPDKASTPKLPQPADTTGDAKSVGNHPSSPQITTATSKVAASAPKSGKRPPIKPRSKSREVQISRKRKSSWETPGSPSKNTVVEDQDPVGETQSDHDEDPLKTDSTEEQTWVKTIKRKKNGSFDCRKTPSGGIASELQSNVEPISTSPVSDQLQIDESSNGAALEQTCHICDGLHEGTCPMLDPTEVVSDSVIDFSTSGGKTSQSDENDKSPIHLNHVDLSKSFARLSLPLALELKDTEPNHGLGVRVKCEEGIKARTQFGPLQGEAILEREIPEDFLMKDLWQINTEDNRHIYLSTVNPEKSNWIRYLRPAPSRQHRNLSTVTRDNQLFFITLTVIQPGEELLYWTGEQDLSWTKKRAEKTNCGGCNIKFSHPLYYRLHCSVFHDPQYSLTIRKYHCKVCGLTVLGKENIIKHATEKHDGKGAYQCQFCQKHFLRLNYLDMHRNYGCSSNPSRTRPLCKICGKKFCQPQKLKIHLRRMHNGGNPNALAEFECTLCQRVLASNNALQRHKREVHAMETTPSASVSVSSSNSSLSSSTQDASARVACEKCGRTFKNKSNLKIHMLTHSGVKPFGCKIEGCKNGFTTKQCLQFHYKRSHGLNEEDMPKIEREVPYTMTAYSGLHGNVMNRRADPHNKDGRIFRTKIRQEKTPRDTLEPDVYKFEDEEDQQQQQPALMSARMANKSSSFSTTSSRASVSRPSTTSLLDGPSTPLATEKCSLLVVAALAAAEQDMGGGGSSGSEALDMSSNDGDDGGQSLVPANIVEEDGDADKASPVVSHDPLENAHDSLDYSETLESKSSINKVLSHSTESMISSPPTNDSAPLPMKVHESFHVPSTSIRREFQLPSMSADYAKNQNDLNISSSYLPPYSDAPPSYNLYPGIDVAPSHRSVSTSSSQGSQNPPASSGSGYPLRSSVDYHSSANFRYPPPSPGDYLHEHSNSDPRSTSMDLSLNPLDPIPRNQSSAMHLPPFPHDPYSSLSGPLPPFPGKEIHESRYLSNEREMAASACMYPSHQSYMNHYGNPASYPTSSARLPPMSSYQNRFPPSGASYPYGYF</sequence>
<feature type="region of interest" description="Disordered" evidence="10">
    <location>
        <begin position="576"/>
        <end position="596"/>
    </location>
</feature>
<feature type="domain" description="C2H2-type" evidence="11">
    <location>
        <begin position="486"/>
        <end position="513"/>
    </location>
</feature>
<keyword evidence="2" id="KW-0479">Metal-binding</keyword>
<dbReference type="InterPro" id="IPR050331">
    <property type="entry name" value="Zinc_finger"/>
</dbReference>
<keyword evidence="7" id="KW-0804">Transcription</keyword>
<feature type="compositionally biased region" description="Polar residues" evidence="10">
    <location>
        <begin position="132"/>
        <end position="144"/>
    </location>
</feature>
<dbReference type="STRING" id="6832.A0A553NVR6"/>
<evidence type="ECO:0000256" key="6">
    <source>
        <dbReference type="ARBA" id="ARBA00023015"/>
    </source>
</evidence>
<feature type="compositionally biased region" description="Basic and acidic residues" evidence="10">
    <location>
        <begin position="7"/>
        <end position="27"/>
    </location>
</feature>
<dbReference type="AlphaFoldDB" id="A0A553NVR6"/>
<dbReference type="GO" id="GO:0010468">
    <property type="term" value="P:regulation of gene expression"/>
    <property type="evidence" value="ECO:0007669"/>
    <property type="project" value="TreeGrafter"/>
</dbReference>
<dbReference type="Proteomes" id="UP000318571">
    <property type="component" value="Chromosome 1"/>
</dbReference>
<organism evidence="13 14">
    <name type="scientific">Tigriopus californicus</name>
    <name type="common">Marine copepod</name>
    <dbReference type="NCBI Taxonomy" id="6832"/>
    <lineage>
        <taxon>Eukaryota</taxon>
        <taxon>Metazoa</taxon>
        <taxon>Ecdysozoa</taxon>
        <taxon>Arthropoda</taxon>
        <taxon>Crustacea</taxon>
        <taxon>Multicrustacea</taxon>
        <taxon>Hexanauplia</taxon>
        <taxon>Copepoda</taxon>
        <taxon>Harpacticoida</taxon>
        <taxon>Harpacticidae</taxon>
        <taxon>Tigriopus</taxon>
    </lineage>
</organism>
<feature type="region of interest" description="Disordered" evidence="10">
    <location>
        <begin position="1"/>
        <end position="170"/>
    </location>
</feature>
<dbReference type="PROSITE" id="PS50157">
    <property type="entry name" value="ZINC_FINGER_C2H2_2"/>
    <property type="match status" value="5"/>
</dbReference>
<evidence type="ECO:0000256" key="9">
    <source>
        <dbReference type="PROSITE-ProRule" id="PRU00042"/>
    </source>
</evidence>
<feature type="compositionally biased region" description="Polar residues" evidence="10">
    <location>
        <begin position="866"/>
        <end position="880"/>
    </location>
</feature>
<evidence type="ECO:0000259" key="12">
    <source>
        <dbReference type="PROSITE" id="PS50280"/>
    </source>
</evidence>
<dbReference type="SMART" id="SM00355">
    <property type="entry name" value="ZnF_C2H2"/>
    <property type="match status" value="7"/>
</dbReference>
<evidence type="ECO:0000313" key="14">
    <source>
        <dbReference type="Proteomes" id="UP000318571"/>
    </source>
</evidence>
<dbReference type="PROSITE" id="PS00028">
    <property type="entry name" value="ZINC_FINGER_C2H2_1"/>
    <property type="match status" value="5"/>
</dbReference>
<dbReference type="GO" id="GO:0008170">
    <property type="term" value="F:N-methyltransferase activity"/>
    <property type="evidence" value="ECO:0007669"/>
    <property type="project" value="UniProtKB-ARBA"/>
</dbReference>
<feature type="region of interest" description="Disordered" evidence="10">
    <location>
        <begin position="866"/>
        <end position="885"/>
    </location>
</feature>
<keyword evidence="8" id="KW-0539">Nucleus</keyword>
<evidence type="ECO:0000313" key="13">
    <source>
        <dbReference type="EMBL" id="TRY69509.1"/>
    </source>
</evidence>
<feature type="region of interest" description="Disordered" evidence="10">
    <location>
        <begin position="939"/>
        <end position="1013"/>
    </location>
</feature>
<dbReference type="PROSITE" id="PS50280">
    <property type="entry name" value="SET"/>
    <property type="match status" value="1"/>
</dbReference>
<feature type="region of interest" description="Disordered" evidence="10">
    <location>
        <begin position="791"/>
        <end position="818"/>
    </location>
</feature>
<evidence type="ECO:0000256" key="10">
    <source>
        <dbReference type="SAM" id="MobiDB-lite"/>
    </source>
</evidence>
<gene>
    <name evidence="13" type="ORF">TCAL_09400</name>
</gene>
<evidence type="ECO:0000256" key="5">
    <source>
        <dbReference type="ARBA" id="ARBA00022833"/>
    </source>
</evidence>
<accession>A0A553NVR6</accession>
<name>A0A553NVR6_TIGCA</name>
<dbReference type="InterPro" id="IPR013087">
    <property type="entry name" value="Znf_C2H2_type"/>
</dbReference>
<reference evidence="13 14" key="1">
    <citation type="journal article" date="2018" name="Nat. Ecol. Evol.">
        <title>Genomic signatures of mitonuclear coevolution across populations of Tigriopus californicus.</title>
        <authorList>
            <person name="Barreto F.S."/>
            <person name="Watson E.T."/>
            <person name="Lima T.G."/>
            <person name="Willett C.S."/>
            <person name="Edmands S."/>
            <person name="Li W."/>
            <person name="Burton R.S."/>
        </authorList>
    </citation>
    <scope>NUCLEOTIDE SEQUENCE [LARGE SCALE GENOMIC DNA]</scope>
    <source>
        <strain evidence="13 14">San Diego</strain>
    </source>
</reference>
<dbReference type="GO" id="GO:0008757">
    <property type="term" value="F:S-adenosylmethionine-dependent methyltransferase activity"/>
    <property type="evidence" value="ECO:0007669"/>
    <property type="project" value="UniProtKB-ARBA"/>
</dbReference>
<dbReference type="GO" id="GO:0008270">
    <property type="term" value="F:zinc ion binding"/>
    <property type="evidence" value="ECO:0007669"/>
    <property type="project" value="UniProtKB-KW"/>
</dbReference>
<feature type="compositionally biased region" description="Polar residues" evidence="10">
    <location>
        <begin position="86"/>
        <end position="100"/>
    </location>
</feature>
<keyword evidence="4 9" id="KW-0863">Zinc-finger</keyword>
<feature type="compositionally biased region" description="Polar residues" evidence="10">
    <location>
        <begin position="197"/>
        <end position="209"/>
    </location>
</feature>
<dbReference type="PANTHER" id="PTHR16515:SF49">
    <property type="entry name" value="GASTRULA ZINC FINGER PROTEIN XLCGF49.1-LIKE-RELATED"/>
    <property type="match status" value="1"/>
</dbReference>
<evidence type="ECO:0000256" key="7">
    <source>
        <dbReference type="ARBA" id="ARBA00023163"/>
    </source>
</evidence>
<evidence type="ECO:0000256" key="3">
    <source>
        <dbReference type="ARBA" id="ARBA00022737"/>
    </source>
</evidence>
<feature type="compositionally biased region" description="Low complexity" evidence="10">
    <location>
        <begin position="744"/>
        <end position="763"/>
    </location>
</feature>
<feature type="domain" description="C2H2-type" evidence="11">
    <location>
        <begin position="552"/>
        <end position="580"/>
    </location>
</feature>
<feature type="compositionally biased region" description="Basic residues" evidence="10">
    <location>
        <begin position="42"/>
        <end position="52"/>
    </location>
</feature>